<dbReference type="AlphaFoldDB" id="A0A0F9PAX2"/>
<name>A0A0F9PAX2_9ZZZZ</name>
<gene>
    <name evidence="1" type="ORF">LCGC14_1237770</name>
</gene>
<accession>A0A0F9PAX2</accession>
<evidence type="ECO:0000313" key="1">
    <source>
        <dbReference type="EMBL" id="KKM90517.1"/>
    </source>
</evidence>
<proteinExistence type="predicted"/>
<comment type="caution">
    <text evidence="1">The sequence shown here is derived from an EMBL/GenBank/DDBJ whole genome shotgun (WGS) entry which is preliminary data.</text>
</comment>
<reference evidence="1" key="1">
    <citation type="journal article" date="2015" name="Nature">
        <title>Complex archaea that bridge the gap between prokaryotes and eukaryotes.</title>
        <authorList>
            <person name="Spang A."/>
            <person name="Saw J.H."/>
            <person name="Jorgensen S.L."/>
            <person name="Zaremba-Niedzwiedzka K."/>
            <person name="Martijn J."/>
            <person name="Lind A.E."/>
            <person name="van Eijk R."/>
            <person name="Schleper C."/>
            <person name="Guy L."/>
            <person name="Ettema T.J."/>
        </authorList>
    </citation>
    <scope>NUCLEOTIDE SEQUENCE</scope>
</reference>
<dbReference type="EMBL" id="LAZR01006661">
    <property type="protein sequence ID" value="KKM90517.1"/>
    <property type="molecule type" value="Genomic_DNA"/>
</dbReference>
<sequence length="65" mass="7771">MSYLSWKWKMSRYWNRLMYRIIRRAARSIWDETGGNGYILKGLDRYSGATREIMCHIPKKETPGA</sequence>
<organism evidence="1">
    <name type="scientific">marine sediment metagenome</name>
    <dbReference type="NCBI Taxonomy" id="412755"/>
    <lineage>
        <taxon>unclassified sequences</taxon>
        <taxon>metagenomes</taxon>
        <taxon>ecological metagenomes</taxon>
    </lineage>
</organism>
<protein>
    <submittedName>
        <fullName evidence="1">Uncharacterized protein</fullName>
    </submittedName>
</protein>